<feature type="region of interest" description="Disordered" evidence="1">
    <location>
        <begin position="488"/>
        <end position="507"/>
    </location>
</feature>
<comment type="caution">
    <text evidence="2">The sequence shown here is derived from an EMBL/GenBank/DDBJ whole genome shotgun (WGS) entry which is preliminary data.</text>
</comment>
<feature type="compositionally biased region" description="Pro residues" evidence="1">
    <location>
        <begin position="331"/>
        <end position="344"/>
    </location>
</feature>
<dbReference type="EMBL" id="CANHGI010000003">
    <property type="protein sequence ID" value="CAI5446621.1"/>
    <property type="molecule type" value="Genomic_DNA"/>
</dbReference>
<evidence type="ECO:0000313" key="3">
    <source>
        <dbReference type="Proteomes" id="UP001152747"/>
    </source>
</evidence>
<proteinExistence type="predicted"/>
<evidence type="ECO:0000313" key="2">
    <source>
        <dbReference type="EMBL" id="CAI5446621.1"/>
    </source>
</evidence>
<feature type="region of interest" description="Disordered" evidence="1">
    <location>
        <begin position="314"/>
        <end position="402"/>
    </location>
</feature>
<gene>
    <name evidence="2" type="ORF">CAMP_LOCUS9258</name>
</gene>
<feature type="compositionally biased region" description="Pro residues" evidence="1">
    <location>
        <begin position="365"/>
        <end position="396"/>
    </location>
</feature>
<feature type="compositionally biased region" description="Acidic residues" evidence="1">
    <location>
        <begin position="488"/>
        <end position="506"/>
    </location>
</feature>
<dbReference type="Proteomes" id="UP001152747">
    <property type="component" value="Unassembled WGS sequence"/>
</dbReference>
<dbReference type="OrthoDB" id="5911183at2759"/>
<feature type="compositionally biased region" description="Pro residues" evidence="1">
    <location>
        <begin position="132"/>
        <end position="144"/>
    </location>
</feature>
<feature type="region of interest" description="Disordered" evidence="1">
    <location>
        <begin position="81"/>
        <end position="176"/>
    </location>
</feature>
<dbReference type="InterPro" id="IPR009667">
    <property type="entry name" value="DUF1258"/>
</dbReference>
<protein>
    <submittedName>
        <fullName evidence="2">Uncharacterized protein</fullName>
    </submittedName>
</protein>
<name>A0A9P1N3N9_9PELO</name>
<dbReference type="AlphaFoldDB" id="A0A9P1N3N9"/>
<feature type="compositionally biased region" description="Low complexity" evidence="1">
    <location>
        <begin position="345"/>
        <end position="364"/>
    </location>
</feature>
<sequence>MRIAVIGIQRTKQRVDLTTACPAMVQSTIYQLQKLKLHLPKHPLQPPTTATTPSQASHQHFKGGPEKKAVPEEEIELAMDNTQEDEEAVPVPNKIVAPPNPQIFDPSLDVPFTFNSDRSETDLSPIELVAPPSLPPPSPPPRSPISPRRSRSEPTTPSEGEPLSKKLKFPPDLCDIRDKSRRDSAEARQIFKESFQEVVDLSRVTERSERSQQTSPVLTPLPVQRAELMNIPQMAPEQTIQVLPAVQFVGRMVELEVAPVERVEYLEVAQRNTAQNVPIRRDLEEVRLLAAQPIINARVADIVVAPVQVVQFAPPPPPPRELDDLDEDVAGPPPPAAPPAPQPAPLLQQQPHQPAQLPQQQPPQVAAPPPPPQVAAPPPPPQVAAPPPPPPPPSPPTSGNDWAKECEDWLAIIQRCFDAVIRGQVTNQTIDAIQSLTRCRSTLRRWLDFEEHMRNEGLDELEDADFPNFDVLTEGHVEDNDQIIAEDLSDEDVEPESEAESDDEEGVVLPPEEDIRINEAFQRTTFLLDDEEAKEVREIWEESRKAYTDYKICFCGKTLVGSQECNLCRKSAIFTKIPTIPQLKEVVNRNFEDIMEIRRQLKNGTNVDHNLHSPFLSQLWKNETDTIDLSLLLSIDGVSTDGNTKEKLWPIVFCLVDAGTAKRQKASNMIVGGVVHADEDPNTLIWDRVLKIVDADLNADSHFEVAQTRFTANITCAVADQPAKRSILGMVGQSSARSCLFCLSTDTYYKLKADARYIQRYNCTEQDARDGLMGFTGDYCYILDLMRPWDFIIDCLHNFAEGIINIEAKLIVIGVSSLLNHLFTSTNVEDSFYNDLCDSITFFLLGASRKYFPMKIHETLLHLPYCVEKFGNIGQLSTEQFETLYNYLLNEYSSQLTSNFVSTAATRFVLLNEATSEFLKRWLNNPSKTIKNYMTTCVELKPHQDLAKKPIANFLPVDIPHLAQEKSYFSILKLSCGTFRSQYGKWNTTDDIVFFVHSKYRCGRFVLYGDEGILIEPVEEIRYDYILPDILTEINNMTRGKLEAQRIFHHFRKMRSVIFGDYEVDRRIWINPRMAIGVGASIDVEGHTMFLQINGSPNHK</sequence>
<organism evidence="2 3">
    <name type="scientific">Caenorhabditis angaria</name>
    <dbReference type="NCBI Taxonomy" id="860376"/>
    <lineage>
        <taxon>Eukaryota</taxon>
        <taxon>Metazoa</taxon>
        <taxon>Ecdysozoa</taxon>
        <taxon>Nematoda</taxon>
        <taxon>Chromadorea</taxon>
        <taxon>Rhabditida</taxon>
        <taxon>Rhabditina</taxon>
        <taxon>Rhabditomorpha</taxon>
        <taxon>Rhabditoidea</taxon>
        <taxon>Rhabditidae</taxon>
        <taxon>Peloderinae</taxon>
        <taxon>Caenorhabditis</taxon>
    </lineage>
</organism>
<feature type="region of interest" description="Disordered" evidence="1">
    <location>
        <begin position="43"/>
        <end position="68"/>
    </location>
</feature>
<accession>A0A9P1N3N9</accession>
<keyword evidence="3" id="KW-1185">Reference proteome</keyword>
<feature type="compositionally biased region" description="Low complexity" evidence="1">
    <location>
        <begin position="47"/>
        <end position="57"/>
    </location>
</feature>
<evidence type="ECO:0000256" key="1">
    <source>
        <dbReference type="SAM" id="MobiDB-lite"/>
    </source>
</evidence>
<reference evidence="2" key="1">
    <citation type="submission" date="2022-11" db="EMBL/GenBank/DDBJ databases">
        <authorList>
            <person name="Kikuchi T."/>
        </authorList>
    </citation>
    <scope>NUCLEOTIDE SEQUENCE</scope>
    <source>
        <strain evidence="2">PS1010</strain>
    </source>
</reference>
<dbReference type="Pfam" id="PF06869">
    <property type="entry name" value="DUF1258"/>
    <property type="match status" value="1"/>
</dbReference>